<feature type="transmembrane region" description="Helical" evidence="6">
    <location>
        <begin position="295"/>
        <end position="319"/>
    </location>
</feature>
<evidence type="ECO:0000256" key="5">
    <source>
        <dbReference type="ARBA" id="ARBA00023136"/>
    </source>
</evidence>
<keyword evidence="3 6" id="KW-0812">Transmembrane</keyword>
<evidence type="ECO:0000313" key="9">
    <source>
        <dbReference type="Proteomes" id="UP000017747"/>
    </source>
</evidence>
<dbReference type="InterPro" id="IPR003838">
    <property type="entry name" value="ABC3_permease_C"/>
</dbReference>
<protein>
    <recommendedName>
        <fullName evidence="7">ABC3 transporter permease C-terminal domain-containing protein</fullName>
    </recommendedName>
</protein>
<evidence type="ECO:0000256" key="1">
    <source>
        <dbReference type="ARBA" id="ARBA00004651"/>
    </source>
</evidence>
<evidence type="ECO:0000256" key="2">
    <source>
        <dbReference type="ARBA" id="ARBA00022475"/>
    </source>
</evidence>
<organism evidence="8 9">
    <name type="scientific">Youngiibacter fragilis 232.1</name>
    <dbReference type="NCBI Taxonomy" id="994573"/>
    <lineage>
        <taxon>Bacteria</taxon>
        <taxon>Bacillati</taxon>
        <taxon>Bacillota</taxon>
        <taxon>Clostridia</taxon>
        <taxon>Eubacteriales</taxon>
        <taxon>Clostridiaceae</taxon>
        <taxon>Youngiibacter</taxon>
    </lineage>
</organism>
<dbReference type="Proteomes" id="UP000017747">
    <property type="component" value="Unassembled WGS sequence"/>
</dbReference>
<dbReference type="PANTHER" id="PTHR30287">
    <property type="entry name" value="MEMBRANE COMPONENT OF PREDICTED ABC SUPERFAMILY METABOLITE UPTAKE TRANSPORTER"/>
    <property type="match status" value="1"/>
</dbReference>
<keyword evidence="9" id="KW-1185">Reference proteome</keyword>
<sequence>MMFYSLSSFEDPTRQFLEEYRLEDFSIEMKPVLTQKELTDPDLAVLAAQGKYTLSDIKEEDPNLFFSLAQDRISEFSSHYSGFELELRQYRIISYSLNGTEHKAMVLKDAERINLSMIEEGTSPSSDSEICVSRVYARKNNLEIGDSLSIGGRSYVLSGFVLFPDYNFPMIDNSFNVNTGIQTTALMSDNAFEALGGDEGFHLSGASLSGTPVDDSFYKYDIDYVSTLTDKETTLWSGAIFSEMTQGWVMGIGLSLFIGAIGAAVVALMLYHLLHGQRSQIGLMKAIGYSKGRIAKPYLLSISLFTFLLLLAGYFVGYLLSEPMKGLYVDFYLVPYVPIVHKFGIFATSVFVPLLFFSNISAFIISRILSERPLSLLHPPVPKVQGSVMQSVSKLLKRMKASTKFKYLYAMRNTLSFIVFFVGILFFTILIQFSFMTKGIVQRMTVGYLDKVDYEYIAFVDPIRPLPLPAEGEEKFLKYPYADMDGLTVSMEGISPYSTLYRLYDDKDRVITSELVNGVVISRRLSMKEGIDTGDSISVRIEDDLYSFRVNGVADEFLGDSIYLDITSLSMILSSGADSDLFSGVYAKSEPSASSYESVTSKASIIEQSSAMSEFVNVVTSAMVGGSALISTFLLFVLSSLTVEGSYYQISLLKVLGYSKREVNRMILNSYLAFSVVSYFLSIPLALLVIKGLMRIFASGYRILIPFEFQLLQIIWGLLFVIGIFYVGSAISRRRISKVPLQEVLKAYGE</sequence>
<feature type="transmembrane region" description="Helical" evidence="6">
    <location>
        <begin position="668"/>
        <end position="690"/>
    </location>
</feature>
<feature type="transmembrane region" description="Helical" evidence="6">
    <location>
        <begin position="248"/>
        <end position="274"/>
    </location>
</feature>
<feature type="transmembrane region" description="Helical" evidence="6">
    <location>
        <begin position="339"/>
        <end position="365"/>
    </location>
</feature>
<feature type="transmembrane region" description="Helical" evidence="6">
    <location>
        <begin position="710"/>
        <end position="728"/>
    </location>
</feature>
<evidence type="ECO:0000256" key="6">
    <source>
        <dbReference type="SAM" id="Phobius"/>
    </source>
</evidence>
<dbReference type="InterPro" id="IPR038766">
    <property type="entry name" value="Membrane_comp_ABC_pdt"/>
</dbReference>
<dbReference type="PANTHER" id="PTHR30287:SF2">
    <property type="entry name" value="BLL1001 PROTEIN"/>
    <property type="match status" value="1"/>
</dbReference>
<accession>V7HYG3</accession>
<dbReference type="STRING" id="994573.T472_0219470"/>
<comment type="subcellular location">
    <subcellularLocation>
        <location evidence="1">Cell membrane</location>
        <topology evidence="1">Multi-pass membrane protein</topology>
    </subcellularLocation>
</comment>
<feature type="domain" description="ABC3 transporter permease C-terminal" evidence="7">
    <location>
        <begin position="623"/>
        <end position="740"/>
    </location>
</feature>
<gene>
    <name evidence="8" type="ORF">T472_0219470</name>
</gene>
<keyword evidence="5 6" id="KW-0472">Membrane</keyword>
<dbReference type="GO" id="GO:0005886">
    <property type="term" value="C:plasma membrane"/>
    <property type="evidence" value="ECO:0007669"/>
    <property type="project" value="UniProtKB-SubCell"/>
</dbReference>
<feature type="transmembrane region" description="Helical" evidence="6">
    <location>
        <begin position="414"/>
        <end position="435"/>
    </location>
</feature>
<name>V7HYG3_9CLOT</name>
<dbReference type="EMBL" id="AXUN02000233">
    <property type="protein sequence ID" value="ETA79020.1"/>
    <property type="molecule type" value="Genomic_DNA"/>
</dbReference>
<dbReference type="eggNOG" id="COG0577">
    <property type="taxonomic scope" value="Bacteria"/>
</dbReference>
<evidence type="ECO:0000259" key="7">
    <source>
        <dbReference type="Pfam" id="PF02687"/>
    </source>
</evidence>
<feature type="transmembrane region" description="Helical" evidence="6">
    <location>
        <begin position="622"/>
        <end position="647"/>
    </location>
</feature>
<evidence type="ECO:0000256" key="3">
    <source>
        <dbReference type="ARBA" id="ARBA00022692"/>
    </source>
</evidence>
<feature type="domain" description="ABC3 transporter permease C-terminal" evidence="7">
    <location>
        <begin position="254"/>
        <end position="370"/>
    </location>
</feature>
<reference evidence="8 9" key="1">
    <citation type="journal article" date="2014" name="Genome Announc.">
        <title>Genome Sequence of Youngiibacter fragilis, the Type Strain of the Genus Youngiibacter.</title>
        <authorList>
            <person name="Wawrik C.B."/>
            <person name="Callaghan A.V."/>
            <person name="Stamps B.W."/>
            <person name="Wawrik B."/>
        </authorList>
    </citation>
    <scope>NUCLEOTIDE SEQUENCE [LARGE SCALE GENOMIC DNA]</scope>
    <source>
        <strain evidence="8 9">232.1</strain>
    </source>
</reference>
<keyword evidence="2" id="KW-1003">Cell membrane</keyword>
<keyword evidence="4 6" id="KW-1133">Transmembrane helix</keyword>
<evidence type="ECO:0000256" key="4">
    <source>
        <dbReference type="ARBA" id="ARBA00022989"/>
    </source>
</evidence>
<dbReference type="AlphaFoldDB" id="V7HYG3"/>
<evidence type="ECO:0000313" key="8">
    <source>
        <dbReference type="EMBL" id="ETA79020.1"/>
    </source>
</evidence>
<dbReference type="Pfam" id="PF02687">
    <property type="entry name" value="FtsX"/>
    <property type="match status" value="2"/>
</dbReference>
<proteinExistence type="predicted"/>
<comment type="caution">
    <text evidence="8">The sequence shown here is derived from an EMBL/GenBank/DDBJ whole genome shotgun (WGS) entry which is preliminary data.</text>
</comment>